<dbReference type="Proteomes" id="UP001238540">
    <property type="component" value="Unassembled WGS sequence"/>
</dbReference>
<evidence type="ECO:0008006" key="4">
    <source>
        <dbReference type="Google" id="ProtNLM"/>
    </source>
</evidence>
<reference evidence="3" key="1">
    <citation type="journal article" date="2019" name="Int. J. Syst. Evol. Microbiol.">
        <title>The Global Catalogue of Microorganisms (GCM) 10K type strain sequencing project: providing services to taxonomists for standard genome sequencing and annotation.</title>
        <authorList>
            <consortium name="The Broad Institute Genomics Platform"/>
            <consortium name="The Broad Institute Genome Sequencing Center for Infectious Disease"/>
            <person name="Wu L."/>
            <person name="Ma J."/>
        </authorList>
    </citation>
    <scope>NUCLEOTIDE SEQUENCE [LARGE SCALE GENOMIC DNA]</scope>
    <source>
        <strain evidence="3">CECT 7398</strain>
    </source>
</reference>
<organism evidence="2 3">
    <name type="scientific">Vibrio ostreicida</name>
    <dbReference type="NCBI Taxonomy" id="526588"/>
    <lineage>
        <taxon>Bacteria</taxon>
        <taxon>Pseudomonadati</taxon>
        <taxon>Pseudomonadota</taxon>
        <taxon>Gammaproteobacteria</taxon>
        <taxon>Vibrionales</taxon>
        <taxon>Vibrionaceae</taxon>
        <taxon>Vibrio</taxon>
    </lineage>
</organism>
<gene>
    <name evidence="2" type="ORF">QWZ16_17215</name>
</gene>
<accession>A0ABT8BWH7</accession>
<sequence length="135" mass="14898">MNRILMSIVAAALTAGVIGYQRLTIASLDAEIALHKHRAENAIQRRNALATELQASEASKQTLLAGLQHSQTVLADRDAALQQAQQKLAELSNTLRGLRKNDNEYKYWSQARVPDGVIRLLRHSRTGESDRQNGG</sequence>
<name>A0ABT8BWH7_9VIBR</name>
<evidence type="ECO:0000313" key="3">
    <source>
        <dbReference type="Proteomes" id="UP001238540"/>
    </source>
</evidence>
<keyword evidence="1" id="KW-0175">Coiled coil</keyword>
<dbReference type="RefSeq" id="WP_143678301.1">
    <property type="nucleotide sequence ID" value="NZ_JABEYA020000006.1"/>
</dbReference>
<proteinExistence type="predicted"/>
<evidence type="ECO:0000256" key="1">
    <source>
        <dbReference type="SAM" id="Coils"/>
    </source>
</evidence>
<dbReference type="EMBL" id="JAUFQC010000027">
    <property type="protein sequence ID" value="MDN3611343.1"/>
    <property type="molecule type" value="Genomic_DNA"/>
</dbReference>
<evidence type="ECO:0000313" key="2">
    <source>
        <dbReference type="EMBL" id="MDN3611343.1"/>
    </source>
</evidence>
<feature type="coiled-coil region" evidence="1">
    <location>
        <begin position="25"/>
        <end position="101"/>
    </location>
</feature>
<comment type="caution">
    <text evidence="2">The sequence shown here is derived from an EMBL/GenBank/DDBJ whole genome shotgun (WGS) entry which is preliminary data.</text>
</comment>
<protein>
    <recommendedName>
        <fullName evidence="4">LysB family phage lysis regulatory protein</fullName>
    </recommendedName>
</protein>
<keyword evidence="3" id="KW-1185">Reference proteome</keyword>